<gene>
    <name evidence="2" type="ORF">AC812_02660</name>
</gene>
<sequence length="401" mass="44974">MELQLLPLISYFIAAAYLAAWLFHQSWALVGQLRAWIFHHKAAGRVLSLSALRETNDRFGILLKILAAAIGIFIANRAVIWISREWLILVLVAAAVLSEEFRPSRIAINLLAVTVLMDRIHVYTESGNDLFEVLSRAVQDLPEGEVQQALREALHRRRSGLAAQECLALLSGIDPHLDEFVLTLKHINLQTGPVLVQVADRLHQRAGRGWDRASRFMLTKEHVWPYLRILRAAIVAAIIVLDYNGVSLHFNAWPSHITALWLGLGLIAAGLLLYFILTSSWPRRVLAVFLLLLVSFPVMNRIGIQSPWWLQLKTVTHVSENLMASESMVGVSVSQEQVQTGHKGFPEQELLSRSNLSSVLLPVPTPSMTITNTDTTTYSLPSKVSEADLEELCCHRIYQPR</sequence>
<keyword evidence="1" id="KW-0472">Membrane</keyword>
<dbReference type="EMBL" id="LGHJ01000008">
    <property type="protein sequence ID" value="KPL77766.1"/>
    <property type="molecule type" value="Genomic_DNA"/>
</dbReference>
<protein>
    <submittedName>
        <fullName evidence="2">Uncharacterized protein</fullName>
    </submittedName>
</protein>
<feature type="transmembrane region" description="Helical" evidence="1">
    <location>
        <begin position="223"/>
        <end position="241"/>
    </location>
</feature>
<dbReference type="RefSeq" id="WP_061914337.1">
    <property type="nucleotide sequence ID" value="NZ_DF967971.1"/>
</dbReference>
<proteinExistence type="predicted"/>
<name>A0A0P6XMW5_9CHLR</name>
<evidence type="ECO:0000256" key="1">
    <source>
        <dbReference type="SAM" id="Phobius"/>
    </source>
</evidence>
<keyword evidence="1" id="KW-1133">Transmembrane helix</keyword>
<accession>A0A0P6XMW5</accession>
<comment type="caution">
    <text evidence="2">The sequence shown here is derived from an EMBL/GenBank/DDBJ whole genome shotgun (WGS) entry which is preliminary data.</text>
</comment>
<feature type="transmembrane region" description="Helical" evidence="1">
    <location>
        <begin position="284"/>
        <end position="304"/>
    </location>
</feature>
<organism evidence="2 3">
    <name type="scientific">Bellilinea caldifistulae</name>
    <dbReference type="NCBI Taxonomy" id="360411"/>
    <lineage>
        <taxon>Bacteria</taxon>
        <taxon>Bacillati</taxon>
        <taxon>Chloroflexota</taxon>
        <taxon>Anaerolineae</taxon>
        <taxon>Anaerolineales</taxon>
        <taxon>Anaerolineaceae</taxon>
        <taxon>Bellilinea</taxon>
    </lineage>
</organism>
<evidence type="ECO:0000313" key="3">
    <source>
        <dbReference type="Proteomes" id="UP000050514"/>
    </source>
</evidence>
<dbReference type="AlphaFoldDB" id="A0A0P6XMW5"/>
<reference evidence="2 3" key="1">
    <citation type="submission" date="2015-07" db="EMBL/GenBank/DDBJ databases">
        <title>Draft genome of Bellilinea caldifistulae DSM 17877.</title>
        <authorList>
            <person name="Hemp J."/>
            <person name="Ward L.M."/>
            <person name="Pace L.A."/>
            <person name="Fischer W.W."/>
        </authorList>
    </citation>
    <scope>NUCLEOTIDE SEQUENCE [LARGE SCALE GENOMIC DNA]</scope>
    <source>
        <strain evidence="2 3">GOMI-1</strain>
    </source>
</reference>
<evidence type="ECO:0000313" key="2">
    <source>
        <dbReference type="EMBL" id="KPL77766.1"/>
    </source>
</evidence>
<keyword evidence="1" id="KW-0812">Transmembrane</keyword>
<feature type="transmembrane region" description="Helical" evidence="1">
    <location>
        <begin position="6"/>
        <end position="24"/>
    </location>
</feature>
<keyword evidence="3" id="KW-1185">Reference proteome</keyword>
<feature type="transmembrane region" description="Helical" evidence="1">
    <location>
        <begin position="61"/>
        <end position="80"/>
    </location>
</feature>
<dbReference type="STRING" id="360411.AC812_02660"/>
<dbReference type="Proteomes" id="UP000050514">
    <property type="component" value="Unassembled WGS sequence"/>
</dbReference>
<feature type="transmembrane region" description="Helical" evidence="1">
    <location>
        <begin position="253"/>
        <end position="277"/>
    </location>
</feature>